<comment type="caution">
    <text evidence="1">The sequence shown here is derived from an EMBL/GenBank/DDBJ whole genome shotgun (WGS) entry which is preliminary data.</text>
</comment>
<sequence>MHGYPTKPGASWYVLSFHRRSKSIEGCDPVLSATWLMMVCLDNDQHLPFHRGQVRFKKGSESSRGMELAGCGETERNIASFPQRLLEVHSDCGMNPFFFVCFEIIYAAARPLVAAIRQPPADCWFLSPGSLLAAAVAPDS</sequence>
<proteinExistence type="predicted"/>
<reference evidence="1 2" key="1">
    <citation type="submission" date="2019-07" db="EMBL/GenBank/DDBJ databases">
        <title>De Novo Assembly of kiwifruit Actinidia rufa.</title>
        <authorList>
            <person name="Sugita-Konishi S."/>
            <person name="Sato K."/>
            <person name="Mori E."/>
            <person name="Abe Y."/>
            <person name="Kisaki G."/>
            <person name="Hamano K."/>
            <person name="Suezawa K."/>
            <person name="Otani M."/>
            <person name="Fukuda T."/>
            <person name="Manabe T."/>
            <person name="Gomi K."/>
            <person name="Tabuchi M."/>
            <person name="Akimitsu K."/>
            <person name="Kataoka I."/>
        </authorList>
    </citation>
    <scope>NUCLEOTIDE SEQUENCE [LARGE SCALE GENOMIC DNA]</scope>
    <source>
        <strain evidence="2">cv. Fuchu</strain>
    </source>
</reference>
<evidence type="ECO:0000313" key="2">
    <source>
        <dbReference type="Proteomes" id="UP000585474"/>
    </source>
</evidence>
<keyword evidence="2" id="KW-1185">Reference proteome</keyword>
<accession>A0A7J0GM84</accession>
<protein>
    <submittedName>
        <fullName evidence="1">Uncharacterized protein</fullName>
    </submittedName>
</protein>
<dbReference type="EMBL" id="BJWL01000023">
    <property type="protein sequence ID" value="GFZ11784.1"/>
    <property type="molecule type" value="Genomic_DNA"/>
</dbReference>
<dbReference type="AlphaFoldDB" id="A0A7J0GM84"/>
<name>A0A7J0GM84_9ERIC</name>
<organism evidence="1 2">
    <name type="scientific">Actinidia rufa</name>
    <dbReference type="NCBI Taxonomy" id="165716"/>
    <lineage>
        <taxon>Eukaryota</taxon>
        <taxon>Viridiplantae</taxon>
        <taxon>Streptophyta</taxon>
        <taxon>Embryophyta</taxon>
        <taxon>Tracheophyta</taxon>
        <taxon>Spermatophyta</taxon>
        <taxon>Magnoliopsida</taxon>
        <taxon>eudicotyledons</taxon>
        <taxon>Gunneridae</taxon>
        <taxon>Pentapetalae</taxon>
        <taxon>asterids</taxon>
        <taxon>Ericales</taxon>
        <taxon>Actinidiaceae</taxon>
        <taxon>Actinidia</taxon>
    </lineage>
</organism>
<evidence type="ECO:0000313" key="1">
    <source>
        <dbReference type="EMBL" id="GFZ11784.1"/>
    </source>
</evidence>
<gene>
    <name evidence="1" type="ORF">Acr_23g0001690</name>
</gene>
<dbReference type="Proteomes" id="UP000585474">
    <property type="component" value="Unassembled WGS sequence"/>
</dbReference>